<evidence type="ECO:0008006" key="3">
    <source>
        <dbReference type="Google" id="ProtNLM"/>
    </source>
</evidence>
<protein>
    <recommendedName>
        <fullName evidence="3">HTH cro/C1-type domain-containing protein</fullName>
    </recommendedName>
</protein>
<organism evidence="1 2">
    <name type="scientific">[Eubacterium] siraeum</name>
    <dbReference type="NCBI Taxonomy" id="39492"/>
    <lineage>
        <taxon>Bacteria</taxon>
        <taxon>Bacillati</taxon>
        <taxon>Bacillota</taxon>
        <taxon>Clostridia</taxon>
        <taxon>Eubacteriales</taxon>
        <taxon>Oscillospiraceae</taxon>
        <taxon>Oscillospiraceae incertae sedis</taxon>
    </lineage>
</organism>
<evidence type="ECO:0000313" key="1">
    <source>
        <dbReference type="EMBL" id="MDB8003883.1"/>
    </source>
</evidence>
<gene>
    <name evidence="1" type="ORF">PNE09_07360</name>
</gene>
<reference evidence="1" key="1">
    <citation type="submission" date="2023-01" db="EMBL/GenBank/DDBJ databases">
        <title>Human gut microbiome strain richness.</title>
        <authorList>
            <person name="Chen-Liaw A."/>
        </authorList>
    </citation>
    <scope>NUCLEOTIDE SEQUENCE</scope>
    <source>
        <strain evidence="1">1001283st1_G1_1001283B150217_161031</strain>
    </source>
</reference>
<evidence type="ECO:0000313" key="2">
    <source>
        <dbReference type="Proteomes" id="UP001210809"/>
    </source>
</evidence>
<comment type="caution">
    <text evidence="1">The sequence shown here is derived from an EMBL/GenBank/DDBJ whole genome shotgun (WGS) entry which is preliminary data.</text>
</comment>
<proteinExistence type="predicted"/>
<dbReference type="EMBL" id="JAQLXW010000008">
    <property type="protein sequence ID" value="MDB8003883.1"/>
    <property type="molecule type" value="Genomic_DNA"/>
</dbReference>
<name>A0AAW6D3R4_9FIRM</name>
<accession>A0AAW6D3R4</accession>
<dbReference type="Proteomes" id="UP001210809">
    <property type="component" value="Unassembled WGS sequence"/>
</dbReference>
<sequence>MKKLAITLHRTYLERILEERNFTEPGERKQILSSIWNISETGCASILNGRRDMNGPCPNDKSKLSEFCKHFSLPLDEVAELENKHLEAKERLRQKKLRELNENNQ</sequence>
<dbReference type="AlphaFoldDB" id="A0AAW6D3R4"/>